<dbReference type="PANTHER" id="PTHR47689:SF2">
    <property type="entry name" value="TETRATRICOPEPTIDE REPEAT (TPR)-LIKE SUPERFAMILY PROTEIN"/>
    <property type="match status" value="1"/>
</dbReference>
<evidence type="ECO:0000313" key="3">
    <source>
        <dbReference type="EMBL" id="KAG6397570.1"/>
    </source>
</evidence>
<evidence type="ECO:0000256" key="2">
    <source>
        <dbReference type="SAM" id="Coils"/>
    </source>
</evidence>
<dbReference type="SUPFAM" id="SSF48452">
    <property type="entry name" value="TPR-like"/>
    <property type="match status" value="2"/>
</dbReference>
<keyword evidence="2" id="KW-0175">Coiled coil</keyword>
<protein>
    <recommendedName>
        <fullName evidence="5">Kinesin light chain</fullName>
    </recommendedName>
</protein>
<name>A0A8X8WML4_SALSN</name>
<dbReference type="PANTHER" id="PTHR47689">
    <property type="entry name" value="TETRATRICOPEPTIDE REPEAT (TPR)-LIKE SUPERFAMILY PROTEIN"/>
    <property type="match status" value="1"/>
</dbReference>
<dbReference type="InterPro" id="IPR019734">
    <property type="entry name" value="TPR_rpt"/>
</dbReference>
<organism evidence="3">
    <name type="scientific">Salvia splendens</name>
    <name type="common">Scarlet sage</name>
    <dbReference type="NCBI Taxonomy" id="180675"/>
    <lineage>
        <taxon>Eukaryota</taxon>
        <taxon>Viridiplantae</taxon>
        <taxon>Streptophyta</taxon>
        <taxon>Embryophyta</taxon>
        <taxon>Tracheophyta</taxon>
        <taxon>Spermatophyta</taxon>
        <taxon>Magnoliopsida</taxon>
        <taxon>eudicotyledons</taxon>
        <taxon>Gunneridae</taxon>
        <taxon>Pentapetalae</taxon>
        <taxon>asterids</taxon>
        <taxon>lamiids</taxon>
        <taxon>Lamiales</taxon>
        <taxon>Lamiaceae</taxon>
        <taxon>Nepetoideae</taxon>
        <taxon>Mentheae</taxon>
        <taxon>Salviinae</taxon>
        <taxon>Salvia</taxon>
        <taxon>Salvia subgen. Calosphace</taxon>
        <taxon>core Calosphace</taxon>
    </lineage>
</organism>
<dbReference type="PROSITE" id="PS50005">
    <property type="entry name" value="TPR"/>
    <property type="match status" value="1"/>
</dbReference>
<keyword evidence="4" id="KW-1185">Reference proteome</keyword>
<dbReference type="Pfam" id="PF13374">
    <property type="entry name" value="TPR_10"/>
    <property type="match status" value="1"/>
</dbReference>
<dbReference type="Pfam" id="PF13424">
    <property type="entry name" value="TPR_12"/>
    <property type="match status" value="2"/>
</dbReference>
<dbReference type="Gene3D" id="1.25.40.10">
    <property type="entry name" value="Tetratricopeptide repeat domain"/>
    <property type="match status" value="2"/>
</dbReference>
<dbReference type="InterPro" id="IPR011990">
    <property type="entry name" value="TPR-like_helical_dom_sf"/>
</dbReference>
<proteinExistence type="predicted"/>
<reference evidence="3" key="1">
    <citation type="submission" date="2018-01" db="EMBL/GenBank/DDBJ databases">
        <authorList>
            <person name="Mao J.F."/>
        </authorList>
    </citation>
    <scope>NUCLEOTIDE SEQUENCE</scope>
    <source>
        <strain evidence="3">Huo1</strain>
        <tissue evidence="3">Leaf</tissue>
    </source>
</reference>
<keyword evidence="1" id="KW-0802">TPR repeat</keyword>
<sequence>MSFRQAVRKLCKELANPASLQTKPFNSLPNAGKLIELGGHTRTKSRLEMLQWIFLSGQAAFIVGACSSTSMAEDVSTASSSKNATSTDDFSGLLKVEDESVKSNEHTSKWRVFTDNGREYFLKASSFGNIPQAERFFLSALQEAKQGFGERDPHVASACNNLAELYRVSKDFDKAEPLYVEAVNILEEYFGVNDVRVGAALHNLGHFYLGQRKLEKARVCYERALKIKRRVLGEAHTEYADTMYHLGTVLYLQGKEKDAEYLILDSIDIMEAGGHGESISCVRRMQHLAQIYNKSNRFPEAENILRKILHMMELSKGWKSLDTVVIAERLALTLEAAGKLKEAVELLERCLDARKNLRHHEHIQTAADMLHIARMKILITKELPEANNSQAMAELDKSRSLLNDSVRIARKLIDRFLEQKEKTERFGGSQRTRKDGHSAVVILLQSLNALGALEIMEQGFLSSQTQEHIKAEANASLRQCISTFQELRSEQSISDSLETKAEYLSCLRSLYLSIRKGAARQAGEEKEIQEEIRQVEDEISNARKT</sequence>
<comment type="caution">
    <text evidence="3">The sequence shown here is derived from an EMBL/GenBank/DDBJ whole genome shotgun (WGS) entry which is preliminary data.</text>
</comment>
<evidence type="ECO:0008006" key="5">
    <source>
        <dbReference type="Google" id="ProtNLM"/>
    </source>
</evidence>
<dbReference type="SMART" id="SM00028">
    <property type="entry name" value="TPR"/>
    <property type="match status" value="5"/>
</dbReference>
<gene>
    <name evidence="3" type="ORF">SASPL_143739</name>
</gene>
<evidence type="ECO:0000256" key="1">
    <source>
        <dbReference type="PROSITE-ProRule" id="PRU00339"/>
    </source>
</evidence>
<feature type="repeat" description="TPR" evidence="1">
    <location>
        <begin position="198"/>
        <end position="231"/>
    </location>
</feature>
<dbReference type="Proteomes" id="UP000298416">
    <property type="component" value="Unassembled WGS sequence"/>
</dbReference>
<dbReference type="EMBL" id="PNBA02000016">
    <property type="protein sequence ID" value="KAG6397570.1"/>
    <property type="molecule type" value="Genomic_DNA"/>
</dbReference>
<evidence type="ECO:0000313" key="4">
    <source>
        <dbReference type="Proteomes" id="UP000298416"/>
    </source>
</evidence>
<dbReference type="AlphaFoldDB" id="A0A8X8WML4"/>
<reference evidence="3" key="2">
    <citation type="submission" date="2020-08" db="EMBL/GenBank/DDBJ databases">
        <title>Plant Genome Project.</title>
        <authorList>
            <person name="Zhang R.-G."/>
        </authorList>
    </citation>
    <scope>NUCLEOTIDE SEQUENCE</scope>
    <source>
        <strain evidence="3">Huo1</strain>
        <tissue evidence="3">Leaf</tissue>
    </source>
</reference>
<accession>A0A8X8WML4</accession>
<feature type="coiled-coil region" evidence="2">
    <location>
        <begin position="518"/>
        <end position="545"/>
    </location>
</feature>